<dbReference type="Pfam" id="PF05119">
    <property type="entry name" value="Terminase_4"/>
    <property type="match status" value="1"/>
</dbReference>
<sequence>MKLVDPNHPEQNQRKEKLKAARKDIKEISNRPPRYMMDDAKALWKKLVPQLNKVGLVTTLDQTNLELFCTQYAEYKEANEQLKEYGSVYEDSNGNLKKNPAVNIIDICSKNMRTLGITLGIDFNSHSQLLDNEDDSDFELEKAMKEFGG</sequence>
<gene>
    <name evidence="2" type="ORF">FD03_GL002545</name>
</gene>
<comment type="caution">
    <text evidence="2">The sequence shown here is derived from an EMBL/GenBank/DDBJ whole genome shotgun (WGS) entry which is preliminary data.</text>
</comment>
<dbReference type="InterPro" id="IPR006448">
    <property type="entry name" value="Phage_term_ssu_P27"/>
</dbReference>
<protein>
    <recommendedName>
        <fullName evidence="4">Phage terminase small subunit P27 family</fullName>
    </recommendedName>
</protein>
<dbReference type="NCBIfam" id="TIGR01558">
    <property type="entry name" value="sm_term_P27"/>
    <property type="match status" value="1"/>
</dbReference>
<evidence type="ECO:0000313" key="3">
    <source>
        <dbReference type="Proteomes" id="UP000051248"/>
    </source>
</evidence>
<keyword evidence="3" id="KW-1185">Reference proteome</keyword>
<proteinExistence type="predicted"/>
<accession>A0A0R1K593</accession>
<dbReference type="AlphaFoldDB" id="A0A0R1K593"/>
<dbReference type="EMBL" id="AZDZ01000022">
    <property type="protein sequence ID" value="KRK78767.1"/>
    <property type="molecule type" value="Genomic_DNA"/>
</dbReference>
<evidence type="ECO:0000313" key="2">
    <source>
        <dbReference type="EMBL" id="KRK78767.1"/>
    </source>
</evidence>
<organism evidence="2 3">
    <name type="scientific">Companilactobacillus nodensis DSM 19682 = JCM 14932 = NBRC 107160</name>
    <dbReference type="NCBI Taxonomy" id="1423775"/>
    <lineage>
        <taxon>Bacteria</taxon>
        <taxon>Bacillati</taxon>
        <taxon>Bacillota</taxon>
        <taxon>Bacilli</taxon>
        <taxon>Lactobacillales</taxon>
        <taxon>Lactobacillaceae</taxon>
        <taxon>Companilactobacillus</taxon>
    </lineage>
</organism>
<dbReference type="STRING" id="1423775.FD03_GL002545"/>
<evidence type="ECO:0008006" key="4">
    <source>
        <dbReference type="Google" id="ProtNLM"/>
    </source>
</evidence>
<dbReference type="eggNOG" id="COG3747">
    <property type="taxonomic scope" value="Bacteria"/>
</dbReference>
<name>A0A0R1K593_9LACO</name>
<evidence type="ECO:0000256" key="1">
    <source>
        <dbReference type="SAM" id="MobiDB-lite"/>
    </source>
</evidence>
<reference evidence="2 3" key="1">
    <citation type="journal article" date="2015" name="Genome Announc.">
        <title>Expanding the biotechnology potential of lactobacilli through comparative genomics of 213 strains and associated genera.</title>
        <authorList>
            <person name="Sun Z."/>
            <person name="Harris H.M."/>
            <person name="McCann A."/>
            <person name="Guo C."/>
            <person name="Argimon S."/>
            <person name="Zhang W."/>
            <person name="Yang X."/>
            <person name="Jeffery I.B."/>
            <person name="Cooney J.C."/>
            <person name="Kagawa T.F."/>
            <person name="Liu W."/>
            <person name="Song Y."/>
            <person name="Salvetti E."/>
            <person name="Wrobel A."/>
            <person name="Rasinkangas P."/>
            <person name="Parkhill J."/>
            <person name="Rea M.C."/>
            <person name="O'Sullivan O."/>
            <person name="Ritari J."/>
            <person name="Douillard F.P."/>
            <person name="Paul Ross R."/>
            <person name="Yang R."/>
            <person name="Briner A.E."/>
            <person name="Felis G.E."/>
            <person name="de Vos W.M."/>
            <person name="Barrangou R."/>
            <person name="Klaenhammer T.R."/>
            <person name="Caufield P.W."/>
            <person name="Cui Y."/>
            <person name="Zhang H."/>
            <person name="O'Toole P.W."/>
        </authorList>
    </citation>
    <scope>NUCLEOTIDE SEQUENCE [LARGE SCALE GENOMIC DNA]</scope>
    <source>
        <strain evidence="2 3">DSM 19682</strain>
    </source>
</reference>
<dbReference type="PATRIC" id="fig|1423775.4.peg.2589"/>
<dbReference type="Proteomes" id="UP000051248">
    <property type="component" value="Unassembled WGS sequence"/>
</dbReference>
<feature type="region of interest" description="Disordered" evidence="1">
    <location>
        <begin position="1"/>
        <end position="21"/>
    </location>
</feature>